<evidence type="ECO:0000313" key="2">
    <source>
        <dbReference type="Proteomes" id="UP000664369"/>
    </source>
</evidence>
<dbReference type="EMBL" id="JAGETZ010000001">
    <property type="protein sequence ID" value="MBO2007598.1"/>
    <property type="molecule type" value="Genomic_DNA"/>
</dbReference>
<organism evidence="1 2">
    <name type="scientific">Hymenobacter negativus</name>
    <dbReference type="NCBI Taxonomy" id="2795026"/>
    <lineage>
        <taxon>Bacteria</taxon>
        <taxon>Pseudomonadati</taxon>
        <taxon>Bacteroidota</taxon>
        <taxon>Cytophagia</taxon>
        <taxon>Cytophagales</taxon>
        <taxon>Hymenobacteraceae</taxon>
        <taxon>Hymenobacter</taxon>
    </lineage>
</organism>
<sequence length="67" mass="8028">MKPFLTDSYDAKKELLQALYADYQQLLLEEPEIAGKLRFESFLKFSVDFDRQQRLMQRRLDNARAID</sequence>
<gene>
    <name evidence="1" type="ORF">J4E00_00950</name>
</gene>
<comment type="caution">
    <text evidence="1">The sequence shown here is derived from an EMBL/GenBank/DDBJ whole genome shotgun (WGS) entry which is preliminary data.</text>
</comment>
<protein>
    <submittedName>
        <fullName evidence="1">Uncharacterized protein</fullName>
    </submittedName>
</protein>
<proteinExistence type="predicted"/>
<accession>A0ABS3Q9E6</accession>
<name>A0ABS3Q9E6_9BACT</name>
<evidence type="ECO:0000313" key="1">
    <source>
        <dbReference type="EMBL" id="MBO2007598.1"/>
    </source>
</evidence>
<reference evidence="1 2" key="1">
    <citation type="submission" date="2021-03" db="EMBL/GenBank/DDBJ databases">
        <authorList>
            <person name="Kim M.K."/>
        </authorList>
    </citation>
    <scope>NUCLEOTIDE SEQUENCE [LARGE SCALE GENOMIC DNA]</scope>
    <source>
        <strain evidence="1 2">BT442</strain>
    </source>
</reference>
<dbReference type="Proteomes" id="UP000664369">
    <property type="component" value="Unassembled WGS sequence"/>
</dbReference>
<dbReference type="RefSeq" id="WP_208173136.1">
    <property type="nucleotide sequence ID" value="NZ_JAGETZ010000001.1"/>
</dbReference>
<keyword evidence="2" id="KW-1185">Reference proteome</keyword>